<dbReference type="InterPro" id="IPR018164">
    <property type="entry name" value="Ala-tRNA-synth_IIc_N"/>
</dbReference>
<evidence type="ECO:0000313" key="8">
    <source>
        <dbReference type="Proteomes" id="UP001589836"/>
    </source>
</evidence>
<keyword evidence="8" id="KW-1185">Reference proteome</keyword>
<dbReference type="InterPro" id="IPR018163">
    <property type="entry name" value="Thr/Ala-tRNA-synth_IIc_edit"/>
</dbReference>
<gene>
    <name evidence="7" type="ORF">ACFFGV_13720</name>
</gene>
<dbReference type="InterPro" id="IPR009000">
    <property type="entry name" value="Transl_B-barrel_sf"/>
</dbReference>
<dbReference type="SUPFAM" id="SSF50447">
    <property type="entry name" value="Translation proteins"/>
    <property type="match status" value="1"/>
</dbReference>
<name>A0ABV6LQD8_9BACI</name>
<feature type="domain" description="Alanyl-transfer RNA synthetases family profile" evidence="6">
    <location>
        <begin position="1"/>
        <end position="238"/>
    </location>
</feature>
<organism evidence="7 8">
    <name type="scientific">Pontibacillus salicampi</name>
    <dbReference type="NCBI Taxonomy" id="1449801"/>
    <lineage>
        <taxon>Bacteria</taxon>
        <taxon>Bacillati</taxon>
        <taxon>Bacillota</taxon>
        <taxon>Bacilli</taxon>
        <taxon>Bacillales</taxon>
        <taxon>Bacillaceae</taxon>
        <taxon>Pontibacillus</taxon>
    </lineage>
</organism>
<dbReference type="EMBL" id="JBHLTP010000011">
    <property type="protein sequence ID" value="MFC0524630.1"/>
    <property type="molecule type" value="Genomic_DNA"/>
</dbReference>
<evidence type="ECO:0000256" key="2">
    <source>
        <dbReference type="ARBA" id="ARBA00004496"/>
    </source>
</evidence>
<dbReference type="InterPro" id="IPR003156">
    <property type="entry name" value="DHHA1_dom"/>
</dbReference>
<proteinExistence type="predicted"/>
<comment type="subcellular location">
    <subcellularLocation>
        <location evidence="2">Cytoplasm</location>
    </subcellularLocation>
</comment>
<keyword evidence="4" id="KW-0862">Zinc</keyword>
<evidence type="ECO:0000256" key="3">
    <source>
        <dbReference type="ARBA" id="ARBA00022723"/>
    </source>
</evidence>
<evidence type="ECO:0000313" key="7">
    <source>
        <dbReference type="EMBL" id="MFC0524630.1"/>
    </source>
</evidence>
<comment type="cofactor">
    <cofactor evidence="1">
        <name>Zn(2+)</name>
        <dbReference type="ChEBI" id="CHEBI:29105"/>
    </cofactor>
</comment>
<dbReference type="SUPFAM" id="SSF55186">
    <property type="entry name" value="ThrRS/AlaRS common domain"/>
    <property type="match status" value="1"/>
</dbReference>
<dbReference type="Gene3D" id="3.10.310.40">
    <property type="match status" value="1"/>
</dbReference>
<evidence type="ECO:0000256" key="1">
    <source>
        <dbReference type="ARBA" id="ARBA00001947"/>
    </source>
</evidence>
<dbReference type="InterPro" id="IPR018165">
    <property type="entry name" value="Ala-tRNA-synth_IIc_core"/>
</dbReference>
<dbReference type="RefSeq" id="WP_377348789.1">
    <property type="nucleotide sequence ID" value="NZ_JBHLTP010000011.1"/>
</dbReference>
<dbReference type="Pfam" id="PF07973">
    <property type="entry name" value="tRNA_SAD"/>
    <property type="match status" value="1"/>
</dbReference>
<comment type="caution">
    <text evidence="7">The sequence shown here is derived from an EMBL/GenBank/DDBJ whole genome shotgun (WGS) entry which is preliminary data.</text>
</comment>
<keyword evidence="3" id="KW-0479">Metal-binding</keyword>
<dbReference type="InterPro" id="IPR051335">
    <property type="entry name" value="Alanyl-tRNA_Editing_Enzymes"/>
</dbReference>
<dbReference type="PANTHER" id="PTHR43462:SF1">
    <property type="entry name" value="ALANYL-TRNA EDITING PROTEIN AARSD1"/>
    <property type="match status" value="1"/>
</dbReference>
<evidence type="ECO:0000256" key="5">
    <source>
        <dbReference type="SAM" id="Coils"/>
    </source>
</evidence>
<protein>
    <submittedName>
        <fullName evidence="7">DHHA1 domain-containing protein</fullName>
    </submittedName>
</protein>
<dbReference type="Gene3D" id="2.40.30.130">
    <property type="match status" value="1"/>
</dbReference>
<evidence type="ECO:0000256" key="4">
    <source>
        <dbReference type="ARBA" id="ARBA00022833"/>
    </source>
</evidence>
<dbReference type="PANTHER" id="PTHR43462">
    <property type="entry name" value="ALANYL-TRNA EDITING PROTEIN"/>
    <property type="match status" value="1"/>
</dbReference>
<dbReference type="SMART" id="SM00863">
    <property type="entry name" value="tRNA_SAD"/>
    <property type="match status" value="1"/>
</dbReference>
<dbReference type="Pfam" id="PF01411">
    <property type="entry name" value="tRNA-synt_2c"/>
    <property type="match status" value="1"/>
</dbReference>
<feature type="coiled-coil region" evidence="5">
    <location>
        <begin position="254"/>
        <end position="288"/>
    </location>
</feature>
<dbReference type="InterPro" id="IPR012947">
    <property type="entry name" value="tRNA_SAD"/>
</dbReference>
<dbReference type="PROSITE" id="PS50860">
    <property type="entry name" value="AA_TRNA_LIGASE_II_ALA"/>
    <property type="match status" value="1"/>
</dbReference>
<evidence type="ECO:0000259" key="6">
    <source>
        <dbReference type="PROSITE" id="PS50860"/>
    </source>
</evidence>
<accession>A0ABV6LQD8</accession>
<dbReference type="Proteomes" id="UP001589836">
    <property type="component" value="Unassembled WGS sequence"/>
</dbReference>
<reference evidence="7 8" key="1">
    <citation type="submission" date="2024-09" db="EMBL/GenBank/DDBJ databases">
        <authorList>
            <person name="Sun Q."/>
            <person name="Mori K."/>
        </authorList>
    </citation>
    <scope>NUCLEOTIDE SEQUENCE [LARGE SCALE GENOMIC DNA]</scope>
    <source>
        <strain evidence="7 8">NCAIM B.02529</strain>
    </source>
</reference>
<dbReference type="Gene3D" id="3.30.980.10">
    <property type="entry name" value="Threonyl-trna Synthetase, Chain A, domain 2"/>
    <property type="match status" value="1"/>
</dbReference>
<dbReference type="Pfam" id="PF02272">
    <property type="entry name" value="DHHA1"/>
    <property type="match status" value="1"/>
</dbReference>
<sequence>MTRKLFYEDAYVTEFTSEIIRSSVDEENRAFVILKETAFYPTGGGQPHDTGMIGDREVHDVEEVNGEVRHYITEPWTDDTLSVIGKVNWERRLDHMQQHSGQHILSAVMQDHFGLETVSFHLGTDTVSIDLATESLTMEVLKEAEAKVNKIIQRHDPIETKWVTVDVANEYPLRKKLAVEDDVRLVIIPEVDYNGCGGTHPRNTAEVMSLKLLGWTRQKRQVRLEFVCGYRVLEKLGEKHHVLNELKQVLRRPAEELVNEVDNLLALNKQKDKQIKVLENELISFEAKELVGRAKEQNGWVQSTYEGRSIKSLQALGKAIVQETADVLVILVSDQGEQLQFVLARGEEKDVNLKEVAMEVMTLIDGKGGGKPEFVQGGGQKLMEAAPFTDRIREIVQSHI</sequence>
<keyword evidence="5" id="KW-0175">Coiled coil</keyword>